<dbReference type="Pfam" id="PF13233">
    <property type="entry name" value="Complex1_LYR_2"/>
    <property type="match status" value="1"/>
</dbReference>
<sequence length="561" mass="62205">MSTKKFGESSKSVAARTTKKSDDPSKWKPGQTMPTAVPWLFLDELGVWDKSDKGNKPKSPQTPSQASVQKPIPKLTSNSKFTDTTSKPTPKSTLNATPKSMSIAKAVPKTTHKAVPKQVVSNKKTPPQTVTESRPTTKTSKTGSQPIYEQTMPTAVPWLFLDEMGVWDDKNKSHNSKSANENSTFSAKPAKTNSSHQSVNTNTSFGTKSINTNLNTKSFNTNSRTKSINSNSSTKSESSTKSFNNTNATKNNSTIVHKNYSTVSKNSVNVSSKAVTLKPKAVPVPSAAISMTIPMHSIQSKSESKGINSRYAQPRSSLTSKVASVQKTVNSINKGAPIPKAGITKSNITKVATSNYTLNKATLPKSNQTKSGSLNYNNNVSRPSEKVGKKREVSPEPFRPAKRRNTDRNNLEGLDQRQISSLIQSIFPRYEVIREEAVSSKLAKKEDDEQERLDQRRRLLKAKKNKYTLQNNNSYWKLELIKIFRQNQNVNDKELLVKSNQDAFDLLSFLKSNRRYNELMAQSNKLYGLTEKQRIDKAANRVGLKTPSDQDILLPFESIPS</sequence>
<feature type="region of interest" description="Disordered" evidence="1">
    <location>
        <begin position="1"/>
        <end position="145"/>
    </location>
</feature>
<feature type="compositionally biased region" description="Basic and acidic residues" evidence="1">
    <location>
        <begin position="383"/>
        <end position="394"/>
    </location>
</feature>
<organism evidence="2 3">
    <name type="scientific">Diversispora eburnea</name>
    <dbReference type="NCBI Taxonomy" id="1213867"/>
    <lineage>
        <taxon>Eukaryota</taxon>
        <taxon>Fungi</taxon>
        <taxon>Fungi incertae sedis</taxon>
        <taxon>Mucoromycota</taxon>
        <taxon>Glomeromycotina</taxon>
        <taxon>Glomeromycetes</taxon>
        <taxon>Diversisporales</taxon>
        <taxon>Diversisporaceae</taxon>
        <taxon>Diversispora</taxon>
    </lineage>
</organism>
<evidence type="ECO:0000313" key="3">
    <source>
        <dbReference type="Proteomes" id="UP000789706"/>
    </source>
</evidence>
<dbReference type="Proteomes" id="UP000789706">
    <property type="component" value="Unassembled WGS sequence"/>
</dbReference>
<feature type="compositionally biased region" description="Low complexity" evidence="1">
    <location>
        <begin position="79"/>
        <end position="93"/>
    </location>
</feature>
<keyword evidence="3" id="KW-1185">Reference proteome</keyword>
<dbReference type="AlphaFoldDB" id="A0A9N9FPW4"/>
<evidence type="ECO:0000313" key="2">
    <source>
        <dbReference type="EMBL" id="CAG8549292.1"/>
    </source>
</evidence>
<evidence type="ECO:0000256" key="1">
    <source>
        <dbReference type="SAM" id="MobiDB-lite"/>
    </source>
</evidence>
<gene>
    <name evidence="2" type="ORF">DEBURN_LOCUS7017</name>
</gene>
<feature type="region of interest" description="Disordered" evidence="1">
    <location>
        <begin position="171"/>
        <end position="254"/>
    </location>
</feature>
<feature type="compositionally biased region" description="Low complexity" evidence="1">
    <location>
        <begin position="220"/>
        <end position="247"/>
    </location>
</feature>
<dbReference type="EMBL" id="CAJVPK010000788">
    <property type="protein sequence ID" value="CAG8549292.1"/>
    <property type="molecule type" value="Genomic_DNA"/>
</dbReference>
<protein>
    <submittedName>
        <fullName evidence="2">9147_t:CDS:1</fullName>
    </submittedName>
</protein>
<comment type="caution">
    <text evidence="2">The sequence shown here is derived from an EMBL/GenBank/DDBJ whole genome shotgun (WGS) entry which is preliminary data.</text>
</comment>
<dbReference type="OrthoDB" id="15893at2759"/>
<feature type="compositionally biased region" description="Polar residues" evidence="1">
    <location>
        <begin position="362"/>
        <end position="382"/>
    </location>
</feature>
<reference evidence="2" key="1">
    <citation type="submission" date="2021-06" db="EMBL/GenBank/DDBJ databases">
        <authorList>
            <person name="Kallberg Y."/>
            <person name="Tangrot J."/>
            <person name="Rosling A."/>
        </authorList>
    </citation>
    <scope>NUCLEOTIDE SEQUENCE</scope>
    <source>
        <strain evidence="2">AZ414A</strain>
    </source>
</reference>
<feature type="compositionally biased region" description="Polar residues" evidence="1">
    <location>
        <begin position="58"/>
        <end position="68"/>
    </location>
</feature>
<name>A0A9N9FPW4_9GLOM</name>
<feature type="compositionally biased region" description="Polar residues" evidence="1">
    <location>
        <begin position="119"/>
        <end position="145"/>
    </location>
</feature>
<feature type="region of interest" description="Disordered" evidence="1">
    <location>
        <begin position="362"/>
        <end position="413"/>
    </location>
</feature>
<feature type="compositionally biased region" description="Polar residues" evidence="1">
    <location>
        <begin position="176"/>
        <end position="219"/>
    </location>
</feature>
<accession>A0A9N9FPW4</accession>
<proteinExistence type="predicted"/>